<protein>
    <submittedName>
        <fullName evidence="2">UBA5 enzyme</fullName>
    </submittedName>
</protein>
<keyword evidence="3" id="KW-1185">Reference proteome</keyword>
<accession>A0A7L4N5S5</accession>
<dbReference type="EMBL" id="VYZU01038516">
    <property type="protein sequence ID" value="NXY85359.1"/>
    <property type="molecule type" value="Genomic_DNA"/>
</dbReference>
<feature type="non-terminal residue" evidence="2">
    <location>
        <position position="78"/>
    </location>
</feature>
<dbReference type="GO" id="GO:0008641">
    <property type="term" value="F:ubiquitin-like modifier activating enzyme activity"/>
    <property type="evidence" value="ECO:0007669"/>
    <property type="project" value="InterPro"/>
</dbReference>
<proteinExistence type="predicted"/>
<feature type="non-terminal residue" evidence="2">
    <location>
        <position position="1"/>
    </location>
</feature>
<comment type="caution">
    <text evidence="2">The sequence shown here is derived from an EMBL/GenBank/DDBJ whole genome shotgun (WGS) entry which is preliminary data.</text>
</comment>
<dbReference type="OrthoDB" id="206053at2759"/>
<dbReference type="InterPro" id="IPR000594">
    <property type="entry name" value="ThiF_NAD_FAD-bd"/>
</dbReference>
<dbReference type="Gene3D" id="3.40.50.720">
    <property type="entry name" value="NAD(P)-binding Rossmann-like Domain"/>
    <property type="match status" value="1"/>
</dbReference>
<dbReference type="SUPFAM" id="SSF69572">
    <property type="entry name" value="Activating enzymes of the ubiquitin-like proteins"/>
    <property type="match status" value="1"/>
</dbReference>
<dbReference type="Pfam" id="PF00899">
    <property type="entry name" value="ThiF"/>
    <property type="match status" value="1"/>
</dbReference>
<evidence type="ECO:0000313" key="3">
    <source>
        <dbReference type="Proteomes" id="UP000586704"/>
    </source>
</evidence>
<evidence type="ECO:0000259" key="1">
    <source>
        <dbReference type="Pfam" id="PF00899"/>
    </source>
</evidence>
<reference evidence="2 3" key="1">
    <citation type="submission" date="2020-02" db="EMBL/GenBank/DDBJ databases">
        <title>Bird 10,000 Genomes (B10K) Project - Family phase.</title>
        <authorList>
            <person name="Zhang G."/>
        </authorList>
    </citation>
    <scope>NUCLEOTIDE SEQUENCE [LARGE SCALE GENOMIC DNA]</scope>
    <source>
        <strain evidence="2">B10K-DU-013-51</strain>
        <tissue evidence="2">Mixed tissue sample</tissue>
    </source>
</reference>
<name>A0A7L4N5S5_9AVES</name>
<dbReference type="Proteomes" id="UP000586704">
    <property type="component" value="Unassembled WGS sequence"/>
</dbReference>
<evidence type="ECO:0000313" key="2">
    <source>
        <dbReference type="EMBL" id="NXY85359.1"/>
    </source>
</evidence>
<gene>
    <name evidence="2" type="primary">Uba5_1</name>
    <name evidence="2" type="ORF">CEYCYA_R06715</name>
</gene>
<dbReference type="AlphaFoldDB" id="A0A7L4N5S5"/>
<dbReference type="InterPro" id="IPR035985">
    <property type="entry name" value="Ubiquitin-activating_enz"/>
</dbReference>
<sequence length="78" mass="8007">ACNELGQIWMESGVSENAVSGHIQLIAPGETACFACAPPLVVAANIDEKTLKREGVCAASLPTTMGVVAGILVQNVLK</sequence>
<feature type="domain" description="THIF-type NAD/FAD binding fold" evidence="1">
    <location>
        <begin position="1"/>
        <end position="78"/>
    </location>
</feature>
<organism evidence="2 3">
    <name type="scientific">Ceyx cyanopectus</name>
    <name type="common">Indigo-banded kingfisher</name>
    <dbReference type="NCBI Taxonomy" id="390723"/>
    <lineage>
        <taxon>Eukaryota</taxon>
        <taxon>Metazoa</taxon>
        <taxon>Chordata</taxon>
        <taxon>Craniata</taxon>
        <taxon>Vertebrata</taxon>
        <taxon>Euteleostomi</taxon>
        <taxon>Archelosauria</taxon>
        <taxon>Archosauria</taxon>
        <taxon>Dinosauria</taxon>
        <taxon>Saurischia</taxon>
        <taxon>Theropoda</taxon>
        <taxon>Coelurosauria</taxon>
        <taxon>Aves</taxon>
        <taxon>Neognathae</taxon>
        <taxon>Neoaves</taxon>
        <taxon>Telluraves</taxon>
        <taxon>Coraciimorphae</taxon>
        <taxon>Coraciiformes</taxon>
        <taxon>Alcedinidae</taxon>
        <taxon>Ceyx</taxon>
    </lineage>
</organism>